<dbReference type="PANTHER" id="PTHR42883">
    <property type="entry name" value="GLUCOSE-1-PHOSPHATE THYMIDYLTRANSFERASE"/>
    <property type="match status" value="1"/>
</dbReference>
<keyword evidence="3" id="KW-1185">Reference proteome</keyword>
<evidence type="ECO:0000313" key="3">
    <source>
        <dbReference type="Proteomes" id="UP000011083"/>
    </source>
</evidence>
<dbReference type="OMA" id="TFEGAWF"/>
<dbReference type="SUPFAM" id="SSF53448">
    <property type="entry name" value="Nucleotide-diphospho-sugar transferases"/>
    <property type="match status" value="1"/>
</dbReference>
<proteinExistence type="predicted"/>
<dbReference type="Gene3D" id="3.90.550.10">
    <property type="entry name" value="Spore Coat Polysaccharide Biosynthesis Protein SpsA, Chain A"/>
    <property type="match status" value="1"/>
</dbReference>
<reference evidence="2 3" key="1">
    <citation type="journal article" date="2013" name="Genome Biol.">
        <title>Genome of Acanthamoeba castellanii highlights extensive lateral gene transfer and early evolution of tyrosine kinase signaling.</title>
        <authorList>
            <person name="Clarke M."/>
            <person name="Lohan A.J."/>
            <person name="Liu B."/>
            <person name="Lagkouvardos I."/>
            <person name="Roy S."/>
            <person name="Zafar N."/>
            <person name="Bertelli C."/>
            <person name="Schilde C."/>
            <person name="Kianianmomeni A."/>
            <person name="Burglin T.R."/>
            <person name="Frech C."/>
            <person name="Turcotte B."/>
            <person name="Kopec K.O."/>
            <person name="Synnott J.M."/>
            <person name="Choo C."/>
            <person name="Paponov I."/>
            <person name="Finkler A."/>
            <person name="Soon Heng Tan C."/>
            <person name="Hutchins A.P."/>
            <person name="Weinmeier T."/>
            <person name="Rattei T."/>
            <person name="Chu J.S."/>
            <person name="Gimenez G."/>
            <person name="Irimia M."/>
            <person name="Rigden D.J."/>
            <person name="Fitzpatrick D.A."/>
            <person name="Lorenzo-Morales J."/>
            <person name="Bateman A."/>
            <person name="Chiu C.H."/>
            <person name="Tang P."/>
            <person name="Hegemann P."/>
            <person name="Fromm H."/>
            <person name="Raoult D."/>
            <person name="Greub G."/>
            <person name="Miranda-Saavedra D."/>
            <person name="Chen N."/>
            <person name="Nash P."/>
            <person name="Ginger M.L."/>
            <person name="Horn M."/>
            <person name="Schaap P."/>
            <person name="Caler L."/>
            <person name="Loftus B."/>
        </authorList>
    </citation>
    <scope>NUCLEOTIDE SEQUENCE [LARGE SCALE GENOMIC DNA]</scope>
    <source>
        <strain evidence="2 3">Neff</strain>
    </source>
</reference>
<sequence length="281" mass="31218">MEGKGVGAVVLAAGYGTRLERDLRQDTSGLALVPVGGKPLLDYWMEAFERSGVAPVYVVCNTRHEEHFKRWAEGRAFPLDHIINDGSTCNEERKGAIGALHLAMKMKDLSGDLLAVAGDTLFDTDFKLEEVIDHFKSLAAGESLITYYEIKDRQEVTKRGIIEVDENDKAMIMLLYYHDQNIVESNTVTKFLEKPKVEETESSKACPPLYIYSKSAVPLINQYVDEAEGKLALVDAPVAWLSARTTIRAHRLPGRFDIGSLGDYIQADAYFQKVNSTGPSQ</sequence>
<dbReference type="Pfam" id="PF00483">
    <property type="entry name" value="NTP_transferase"/>
    <property type="match status" value="1"/>
</dbReference>
<dbReference type="STRING" id="1257118.L8HBP2"/>
<dbReference type="InterPro" id="IPR005835">
    <property type="entry name" value="NTP_transferase_dom"/>
</dbReference>
<dbReference type="GeneID" id="14923634"/>
<dbReference type="PANTHER" id="PTHR42883:SF2">
    <property type="entry name" value="THYMIDYLYLTRANSFERASE"/>
    <property type="match status" value="1"/>
</dbReference>
<gene>
    <name evidence="2" type="ORF">ACA1_080520</name>
</gene>
<dbReference type="VEuPathDB" id="AmoebaDB:ACA1_080520"/>
<keyword evidence="2" id="KW-0808">Transferase</keyword>
<dbReference type="Proteomes" id="UP000011083">
    <property type="component" value="Unassembled WGS sequence"/>
</dbReference>
<evidence type="ECO:0000313" key="2">
    <source>
        <dbReference type="EMBL" id="ELR22657.1"/>
    </source>
</evidence>
<evidence type="ECO:0000259" key="1">
    <source>
        <dbReference type="Pfam" id="PF00483"/>
    </source>
</evidence>
<dbReference type="EMBL" id="KB007874">
    <property type="protein sequence ID" value="ELR22657.1"/>
    <property type="molecule type" value="Genomic_DNA"/>
</dbReference>
<accession>L8HBP2</accession>
<dbReference type="AlphaFoldDB" id="L8HBP2"/>
<dbReference type="RefSeq" id="XP_004351069.1">
    <property type="nucleotide sequence ID" value="XM_004351017.1"/>
</dbReference>
<dbReference type="KEGG" id="acan:ACA1_080520"/>
<dbReference type="OrthoDB" id="6339427at2759"/>
<feature type="domain" description="Nucleotidyl transferase" evidence="1">
    <location>
        <begin position="8"/>
        <end position="269"/>
    </location>
</feature>
<dbReference type="InterPro" id="IPR029044">
    <property type="entry name" value="Nucleotide-diphossugar_trans"/>
</dbReference>
<dbReference type="GO" id="GO:0016740">
    <property type="term" value="F:transferase activity"/>
    <property type="evidence" value="ECO:0007669"/>
    <property type="project" value="UniProtKB-KW"/>
</dbReference>
<name>L8HBP2_ACACF</name>
<protein>
    <submittedName>
        <fullName evidence="2">Nucleotidyl transferase superfamily protein</fullName>
    </submittedName>
</protein>
<organism evidence="2 3">
    <name type="scientific">Acanthamoeba castellanii (strain ATCC 30010 / Neff)</name>
    <dbReference type="NCBI Taxonomy" id="1257118"/>
    <lineage>
        <taxon>Eukaryota</taxon>
        <taxon>Amoebozoa</taxon>
        <taxon>Discosea</taxon>
        <taxon>Longamoebia</taxon>
        <taxon>Centramoebida</taxon>
        <taxon>Acanthamoebidae</taxon>
        <taxon>Acanthamoeba</taxon>
    </lineage>
</organism>